<name>A0A2Z3JP12_9DEIO</name>
<evidence type="ECO:0000256" key="7">
    <source>
        <dbReference type="ARBA" id="ARBA00023136"/>
    </source>
</evidence>
<comment type="subcellular location">
    <subcellularLocation>
        <location evidence="1">Cell outer membrane</location>
        <topology evidence="1">Single-pass membrane protein</topology>
    </subcellularLocation>
    <subcellularLocation>
        <location evidence="2">Periplasm</location>
    </subcellularLocation>
</comment>
<dbReference type="InterPro" id="IPR002416">
    <property type="entry name" value="T2SS_protein-GspH"/>
</dbReference>
<protein>
    <recommendedName>
        <fullName evidence="13">Prepilin-type N-terminal cleavage/methylation domain-containing protein</fullName>
    </recommendedName>
</protein>
<evidence type="ECO:0000256" key="9">
    <source>
        <dbReference type="SAM" id="MobiDB-lite"/>
    </source>
</evidence>
<keyword evidence="8" id="KW-0998">Cell outer membrane</keyword>
<accession>A0A2Z3JP12</accession>
<evidence type="ECO:0008006" key="13">
    <source>
        <dbReference type="Google" id="ProtNLM"/>
    </source>
</evidence>
<evidence type="ECO:0000313" key="11">
    <source>
        <dbReference type="EMBL" id="AWN22884.1"/>
    </source>
</evidence>
<evidence type="ECO:0000256" key="8">
    <source>
        <dbReference type="ARBA" id="ARBA00023237"/>
    </source>
</evidence>
<proteinExistence type="predicted"/>
<dbReference type="KEGG" id="dez:DKM44_06280"/>
<keyword evidence="7 10" id="KW-0472">Membrane</keyword>
<dbReference type="EMBL" id="CP029494">
    <property type="protein sequence ID" value="AWN22884.1"/>
    <property type="molecule type" value="Genomic_DNA"/>
</dbReference>
<evidence type="ECO:0000256" key="4">
    <source>
        <dbReference type="ARBA" id="ARBA00022692"/>
    </source>
</evidence>
<evidence type="ECO:0000313" key="12">
    <source>
        <dbReference type="Proteomes" id="UP000245368"/>
    </source>
</evidence>
<evidence type="ECO:0000256" key="3">
    <source>
        <dbReference type="ARBA" id="ARBA00022481"/>
    </source>
</evidence>
<sequence>MDGRFQLVDPERHRAEHREHHSADRQRDSGSAVRRERGFTLLELLVVVVIVGVLSALIFVNYARQVQLSRLQSAVTTFSTDLEKARSAAWKSGQSVTVSVLATKKGYTYTVNSTSPQVQTITLPDGITFAAVATATYTPPFADVDASSNIFTLVSPNTSLTDDVRVIGVTGKVVR</sequence>
<gene>
    <name evidence="11" type="ORF">DKM44_06280</name>
</gene>
<dbReference type="GO" id="GO:0015628">
    <property type="term" value="P:protein secretion by the type II secretion system"/>
    <property type="evidence" value="ECO:0007669"/>
    <property type="project" value="InterPro"/>
</dbReference>
<dbReference type="NCBIfam" id="TIGR02532">
    <property type="entry name" value="IV_pilin_GFxxxE"/>
    <property type="match status" value="1"/>
</dbReference>
<keyword evidence="5" id="KW-0574">Periplasm</keyword>
<keyword evidence="4 10" id="KW-0812">Transmembrane</keyword>
<evidence type="ECO:0000256" key="2">
    <source>
        <dbReference type="ARBA" id="ARBA00004418"/>
    </source>
</evidence>
<keyword evidence="3" id="KW-0488">Methylation</keyword>
<dbReference type="InterPro" id="IPR012902">
    <property type="entry name" value="N_methyl_site"/>
</dbReference>
<organism evidence="11 12">
    <name type="scientific">Deinococcus irradiatisoli</name>
    <dbReference type="NCBI Taxonomy" id="2202254"/>
    <lineage>
        <taxon>Bacteria</taxon>
        <taxon>Thermotogati</taxon>
        <taxon>Deinococcota</taxon>
        <taxon>Deinococci</taxon>
        <taxon>Deinococcales</taxon>
        <taxon>Deinococcaceae</taxon>
        <taxon>Deinococcus</taxon>
    </lineage>
</organism>
<dbReference type="OrthoDB" id="68627at2"/>
<dbReference type="Gene3D" id="3.30.700.10">
    <property type="entry name" value="Glycoprotein, Type 4 Pilin"/>
    <property type="match status" value="1"/>
</dbReference>
<dbReference type="PROSITE" id="PS00409">
    <property type="entry name" value="PROKAR_NTER_METHYL"/>
    <property type="match status" value="1"/>
</dbReference>
<feature type="region of interest" description="Disordered" evidence="9">
    <location>
        <begin position="1"/>
        <end position="31"/>
    </location>
</feature>
<dbReference type="GO" id="GO:0042597">
    <property type="term" value="C:periplasmic space"/>
    <property type="evidence" value="ECO:0007669"/>
    <property type="project" value="UniProtKB-SubCell"/>
</dbReference>
<keyword evidence="6 10" id="KW-1133">Transmembrane helix</keyword>
<dbReference type="InterPro" id="IPR045584">
    <property type="entry name" value="Pilin-like"/>
</dbReference>
<dbReference type="Proteomes" id="UP000245368">
    <property type="component" value="Chromosome"/>
</dbReference>
<feature type="transmembrane region" description="Helical" evidence="10">
    <location>
        <begin position="44"/>
        <end position="63"/>
    </location>
</feature>
<dbReference type="AlphaFoldDB" id="A0A2Z3JP12"/>
<dbReference type="Pfam" id="PF07963">
    <property type="entry name" value="N_methyl"/>
    <property type="match status" value="1"/>
</dbReference>
<keyword evidence="12" id="KW-1185">Reference proteome</keyword>
<evidence type="ECO:0000256" key="10">
    <source>
        <dbReference type="SAM" id="Phobius"/>
    </source>
</evidence>
<dbReference type="PRINTS" id="PR00885">
    <property type="entry name" value="BCTERIALGSPH"/>
</dbReference>
<dbReference type="GO" id="GO:0015627">
    <property type="term" value="C:type II protein secretion system complex"/>
    <property type="evidence" value="ECO:0007669"/>
    <property type="project" value="InterPro"/>
</dbReference>
<evidence type="ECO:0000256" key="1">
    <source>
        <dbReference type="ARBA" id="ARBA00004203"/>
    </source>
</evidence>
<evidence type="ECO:0000256" key="6">
    <source>
        <dbReference type="ARBA" id="ARBA00022989"/>
    </source>
</evidence>
<reference evidence="11 12" key="1">
    <citation type="submission" date="2018-05" db="EMBL/GenBank/DDBJ databases">
        <title>Complete Genome Sequence of Deinococcus sp. strain 17bor-2.</title>
        <authorList>
            <person name="Srinivasan S."/>
        </authorList>
    </citation>
    <scope>NUCLEOTIDE SEQUENCE [LARGE SCALE GENOMIC DNA]</scope>
    <source>
        <strain evidence="11 12">17bor-2</strain>
    </source>
</reference>
<dbReference type="SUPFAM" id="SSF54523">
    <property type="entry name" value="Pili subunits"/>
    <property type="match status" value="1"/>
</dbReference>
<evidence type="ECO:0000256" key="5">
    <source>
        <dbReference type="ARBA" id="ARBA00022764"/>
    </source>
</evidence>
<dbReference type="GO" id="GO:0009279">
    <property type="term" value="C:cell outer membrane"/>
    <property type="evidence" value="ECO:0007669"/>
    <property type="project" value="UniProtKB-SubCell"/>
</dbReference>